<dbReference type="PANTHER" id="PTHR46796:SF13">
    <property type="entry name" value="HTH-TYPE TRANSCRIPTIONAL ACTIVATOR RHAS"/>
    <property type="match status" value="1"/>
</dbReference>
<dbReference type="SUPFAM" id="SSF46689">
    <property type="entry name" value="Homeodomain-like"/>
    <property type="match status" value="2"/>
</dbReference>
<evidence type="ECO:0000259" key="4">
    <source>
        <dbReference type="PROSITE" id="PS01124"/>
    </source>
</evidence>
<dbReference type="InterPro" id="IPR011051">
    <property type="entry name" value="RmlC_Cupin_sf"/>
</dbReference>
<dbReference type="SUPFAM" id="SSF51182">
    <property type="entry name" value="RmlC-like cupins"/>
    <property type="match status" value="1"/>
</dbReference>
<name>A0A378VX31_NEIGO</name>
<dbReference type="InterPro" id="IPR020449">
    <property type="entry name" value="Tscrpt_reg_AraC-type_HTH"/>
</dbReference>
<keyword evidence="3" id="KW-0804">Transcription</keyword>
<dbReference type="InterPro" id="IPR032783">
    <property type="entry name" value="AraC_lig"/>
</dbReference>
<sequence>MDILDKLVDLAQLTGSADVQCLLGGQWSVRHETLQCEGLVHIVTAGSGYLCIDGETSPRPVGTGDIVFFPRGLGHVLSHDGKYGESLQPDIRQNGTFMVKQCGNGLDMSLFCARFRYDTHADLMNGLPETVFLNIAHPSLQYVVSMLQLESEKPLTGTVSVVNALPSVLLVLILRAYLEQDKDVELSGVLKGWQDKRLGHLIQKVIDKPEDEWNIDKMVAAANMSRAQLMRRFKSQVGLSPHAFVNHIRLQKGALLLKKTPDSVLEVALSVGFQSETHFGKAFKRQYHVSPGQYRKEGGQNKSGLQTQMPSEKAFRRHLRTASFQGLHLHHFHQKVGKCGIIGFGIHIFQRCCQPRKAFSIYSLDCSVLISPRWLSTAERR</sequence>
<dbReference type="GO" id="GO:0003700">
    <property type="term" value="F:DNA-binding transcription factor activity"/>
    <property type="evidence" value="ECO:0007669"/>
    <property type="project" value="InterPro"/>
</dbReference>
<dbReference type="Gene3D" id="1.10.10.60">
    <property type="entry name" value="Homeodomain-like"/>
    <property type="match status" value="2"/>
</dbReference>
<keyword evidence="2" id="KW-0238">DNA-binding</keyword>
<dbReference type="PANTHER" id="PTHR46796">
    <property type="entry name" value="HTH-TYPE TRANSCRIPTIONAL ACTIVATOR RHAS-RELATED"/>
    <property type="match status" value="1"/>
</dbReference>
<dbReference type="PRINTS" id="PR00032">
    <property type="entry name" value="HTHARAC"/>
</dbReference>
<evidence type="ECO:0000256" key="1">
    <source>
        <dbReference type="ARBA" id="ARBA00023015"/>
    </source>
</evidence>
<feature type="domain" description="HTH araC/xylS-type" evidence="4">
    <location>
        <begin position="196"/>
        <end position="297"/>
    </location>
</feature>
<reference evidence="5" key="1">
    <citation type="submission" date="2018-06" db="EMBL/GenBank/DDBJ databases">
        <authorList>
            <consortium name="Pathogen Informatics"/>
            <person name="Doyle S."/>
        </authorList>
    </citation>
    <scope>NUCLEOTIDE SEQUENCE [LARGE SCALE GENOMIC DNA]</scope>
    <source>
        <strain evidence="5">NCTC11421</strain>
    </source>
</reference>
<organism evidence="5">
    <name type="scientific">Neisseria gonorrhoeae</name>
    <dbReference type="NCBI Taxonomy" id="485"/>
    <lineage>
        <taxon>Bacteria</taxon>
        <taxon>Pseudomonadati</taxon>
        <taxon>Pseudomonadota</taxon>
        <taxon>Betaproteobacteria</taxon>
        <taxon>Neisseriales</taxon>
        <taxon>Neisseriaceae</taxon>
        <taxon>Neisseria</taxon>
    </lineage>
</organism>
<dbReference type="PROSITE" id="PS01124">
    <property type="entry name" value="HTH_ARAC_FAMILY_2"/>
    <property type="match status" value="1"/>
</dbReference>
<proteinExistence type="predicted"/>
<dbReference type="AlphaFoldDB" id="A0A378VX31"/>
<dbReference type="Pfam" id="PF12833">
    <property type="entry name" value="HTH_18"/>
    <property type="match status" value="1"/>
</dbReference>
<dbReference type="InterPro" id="IPR009057">
    <property type="entry name" value="Homeodomain-like_sf"/>
</dbReference>
<gene>
    <name evidence="5" type="primary">mtrA</name>
    <name evidence="5" type="ORF">NCTC11421_00753</name>
</gene>
<keyword evidence="1" id="KW-0805">Transcription regulation</keyword>
<evidence type="ECO:0000313" key="5">
    <source>
        <dbReference type="EMBL" id="SUA20660.1"/>
    </source>
</evidence>
<protein>
    <submittedName>
        <fullName evidence="5">AraC family transcription regulator</fullName>
    </submittedName>
</protein>
<dbReference type="Pfam" id="PF12852">
    <property type="entry name" value="Cupin_6"/>
    <property type="match status" value="1"/>
</dbReference>
<dbReference type="EMBL" id="UGRI01000001">
    <property type="protein sequence ID" value="SUA20660.1"/>
    <property type="molecule type" value="Genomic_DNA"/>
</dbReference>
<accession>A0A378VX31</accession>
<dbReference type="SMART" id="SM00342">
    <property type="entry name" value="HTH_ARAC"/>
    <property type="match status" value="1"/>
</dbReference>
<evidence type="ECO:0000256" key="2">
    <source>
        <dbReference type="ARBA" id="ARBA00023125"/>
    </source>
</evidence>
<dbReference type="InterPro" id="IPR050204">
    <property type="entry name" value="AraC_XylS_family_regulators"/>
</dbReference>
<evidence type="ECO:0000256" key="3">
    <source>
        <dbReference type="ARBA" id="ARBA00023163"/>
    </source>
</evidence>
<dbReference type="GO" id="GO:0043565">
    <property type="term" value="F:sequence-specific DNA binding"/>
    <property type="evidence" value="ECO:0007669"/>
    <property type="project" value="InterPro"/>
</dbReference>
<dbReference type="InterPro" id="IPR018060">
    <property type="entry name" value="HTH_AraC"/>
</dbReference>